<evidence type="ECO:0000256" key="1">
    <source>
        <dbReference type="SAM" id="MobiDB-lite"/>
    </source>
</evidence>
<evidence type="ECO:0000256" key="2">
    <source>
        <dbReference type="SAM" id="SignalP"/>
    </source>
</evidence>
<gene>
    <name evidence="3" type="ORF">L202_01757</name>
</gene>
<dbReference type="RefSeq" id="XP_018997660.1">
    <property type="nucleotide sequence ID" value="XM_019135233.1"/>
</dbReference>
<feature type="compositionally biased region" description="Basic and acidic residues" evidence="1">
    <location>
        <begin position="369"/>
        <end position="382"/>
    </location>
</feature>
<dbReference type="OrthoDB" id="2342176at2759"/>
<name>A0A1E3I4U4_9TREE</name>
<feature type="signal peptide" evidence="2">
    <location>
        <begin position="1"/>
        <end position="20"/>
    </location>
</feature>
<feature type="chain" id="PRO_5009129585" description="Chitin-binding type-4 domain-containing protein" evidence="2">
    <location>
        <begin position="21"/>
        <end position="436"/>
    </location>
</feature>
<organism evidence="3 4">
    <name type="scientific">Cryptococcus amylolentus CBS 6039</name>
    <dbReference type="NCBI Taxonomy" id="1295533"/>
    <lineage>
        <taxon>Eukaryota</taxon>
        <taxon>Fungi</taxon>
        <taxon>Dikarya</taxon>
        <taxon>Basidiomycota</taxon>
        <taxon>Agaricomycotina</taxon>
        <taxon>Tremellomycetes</taxon>
        <taxon>Tremellales</taxon>
        <taxon>Cryptococcaceae</taxon>
        <taxon>Cryptococcus</taxon>
    </lineage>
</organism>
<sequence>MVSPTLALFSSLLAASSALAHMQMSWPYPLHSSLNPATPEADKDYSMTSPLVTDGTYPCKGFITTADDMGSNAEWSAGSTINYTLVGTATHGGGSCQLSMSYDLGETWSVIFSQIGGCPDSDSLTTDVTIPSDAPSGQALFAWGWFNLQGNREMYHNCAPVTITNGGSGLTNTDDYPTPFVANADVNDCVTIENTAVVFPNPGKTVVYGGDYSSSQPTEAAGFTGSNCVGPNASSSNSSSSASSSASSSGAATEASTAASESTAASGVSASAGIPVSLSASLGVGENAQATSSSSYVDASSSSYVDASSPSSVSVSAATASATTTSSSTSSSKSCKAKRALKAANEARARHVRRAPKRFAASKASHSSSKRDVSPEAVVEKRGGKRHAASKASHASAEKRTEGAGFEGRAGVKKSAASPRDVKRGLVGRGIFETSS</sequence>
<keyword evidence="4" id="KW-1185">Reference proteome</keyword>
<dbReference type="Proteomes" id="UP000094065">
    <property type="component" value="Unassembled WGS sequence"/>
</dbReference>
<keyword evidence="2" id="KW-0732">Signal</keyword>
<dbReference type="AlphaFoldDB" id="A0A1E3I4U4"/>
<evidence type="ECO:0008006" key="5">
    <source>
        <dbReference type="Google" id="ProtNLM"/>
    </source>
</evidence>
<dbReference type="PANTHER" id="PTHR36182:SF1">
    <property type="entry name" value="PROTEIN, PUTATIVE (AFU_ORTHOLOGUE AFUA_6G10930)-RELATED"/>
    <property type="match status" value="1"/>
</dbReference>
<dbReference type="Gene3D" id="2.70.50.70">
    <property type="match status" value="1"/>
</dbReference>
<protein>
    <recommendedName>
        <fullName evidence="5">Chitin-binding type-4 domain-containing protein</fullName>
    </recommendedName>
</protein>
<evidence type="ECO:0000313" key="4">
    <source>
        <dbReference type="Proteomes" id="UP000094065"/>
    </source>
</evidence>
<dbReference type="EMBL" id="AWGJ01000002">
    <property type="protein sequence ID" value="ODN83660.1"/>
    <property type="molecule type" value="Genomic_DNA"/>
</dbReference>
<reference evidence="3 4" key="1">
    <citation type="submission" date="2016-06" db="EMBL/GenBank/DDBJ databases">
        <title>Evolution of pathogenesis and genome organization in the Tremellales.</title>
        <authorList>
            <person name="Cuomo C."/>
            <person name="Litvintseva A."/>
            <person name="Heitman J."/>
            <person name="Chen Y."/>
            <person name="Sun S."/>
            <person name="Springer D."/>
            <person name="Dromer F."/>
            <person name="Young S."/>
            <person name="Zeng Q."/>
            <person name="Chapman S."/>
            <person name="Gujja S."/>
            <person name="Saif S."/>
            <person name="Birren B."/>
        </authorList>
    </citation>
    <scope>NUCLEOTIDE SEQUENCE [LARGE SCALE GENOMIC DNA]</scope>
    <source>
        <strain evidence="3 4">CBS 6039</strain>
    </source>
</reference>
<dbReference type="GeneID" id="30153066"/>
<feature type="region of interest" description="Disordered" evidence="1">
    <location>
        <begin position="321"/>
        <end position="436"/>
    </location>
</feature>
<comment type="caution">
    <text evidence="3">The sequence shown here is derived from an EMBL/GenBank/DDBJ whole genome shotgun (WGS) entry which is preliminary data.</text>
</comment>
<proteinExistence type="predicted"/>
<dbReference type="PANTHER" id="PTHR36182">
    <property type="entry name" value="PROTEIN, PUTATIVE (AFU_ORTHOLOGUE AFUA_6G10930)-RELATED"/>
    <property type="match status" value="1"/>
</dbReference>
<evidence type="ECO:0000313" key="3">
    <source>
        <dbReference type="EMBL" id="ODN83660.1"/>
    </source>
</evidence>
<accession>A0A1E3I4U4</accession>
<feature type="compositionally biased region" description="Low complexity" evidence="1">
    <location>
        <begin position="321"/>
        <end position="332"/>
    </location>
</feature>